<evidence type="ECO:0000313" key="2">
    <source>
        <dbReference type="EMBL" id="CAF4419290.1"/>
    </source>
</evidence>
<evidence type="ECO:0000313" key="3">
    <source>
        <dbReference type="Proteomes" id="UP000663829"/>
    </source>
</evidence>
<protein>
    <submittedName>
        <fullName evidence="1">Uncharacterized protein</fullName>
    </submittedName>
</protein>
<reference evidence="1" key="1">
    <citation type="submission" date="2021-02" db="EMBL/GenBank/DDBJ databases">
        <authorList>
            <person name="Nowell W R."/>
        </authorList>
    </citation>
    <scope>NUCLEOTIDE SEQUENCE</scope>
</reference>
<dbReference type="OrthoDB" id="416437at2759"/>
<dbReference type="InterPro" id="IPR036691">
    <property type="entry name" value="Endo/exonu/phosph_ase_sf"/>
</dbReference>
<evidence type="ECO:0000313" key="1">
    <source>
        <dbReference type="EMBL" id="CAF1558022.1"/>
    </source>
</evidence>
<dbReference type="Proteomes" id="UP000681722">
    <property type="component" value="Unassembled WGS sequence"/>
</dbReference>
<gene>
    <name evidence="1" type="ORF">GPM918_LOCUS39596</name>
    <name evidence="2" type="ORF">SRO942_LOCUS40479</name>
</gene>
<dbReference type="EMBL" id="CAJNOQ010027996">
    <property type="protein sequence ID" value="CAF1558022.1"/>
    <property type="molecule type" value="Genomic_DNA"/>
</dbReference>
<comment type="caution">
    <text evidence="1">The sequence shown here is derived from an EMBL/GenBank/DDBJ whole genome shotgun (WGS) entry which is preliminary data.</text>
</comment>
<keyword evidence="3" id="KW-1185">Reference proteome</keyword>
<proteinExistence type="predicted"/>
<sequence length="98" mass="11203">MKRFTPLSKLSLDKDMFNVAFLNVKGLVPHFKDVSNHFNLLRADVIGLAESWLSSSNYVNGIQLNVYNVIHRIRKECRENAYLLRSLVHGGVGIYIKV</sequence>
<dbReference type="SUPFAM" id="SSF56219">
    <property type="entry name" value="DNase I-like"/>
    <property type="match status" value="1"/>
</dbReference>
<dbReference type="EMBL" id="CAJOBC010093717">
    <property type="protein sequence ID" value="CAF4419290.1"/>
    <property type="molecule type" value="Genomic_DNA"/>
</dbReference>
<name>A0A815XIQ0_9BILA</name>
<organism evidence="1 3">
    <name type="scientific">Didymodactylos carnosus</name>
    <dbReference type="NCBI Taxonomy" id="1234261"/>
    <lineage>
        <taxon>Eukaryota</taxon>
        <taxon>Metazoa</taxon>
        <taxon>Spiralia</taxon>
        <taxon>Gnathifera</taxon>
        <taxon>Rotifera</taxon>
        <taxon>Eurotatoria</taxon>
        <taxon>Bdelloidea</taxon>
        <taxon>Philodinida</taxon>
        <taxon>Philodinidae</taxon>
        <taxon>Didymodactylos</taxon>
    </lineage>
</organism>
<accession>A0A815XIQ0</accession>
<dbReference type="Proteomes" id="UP000663829">
    <property type="component" value="Unassembled WGS sequence"/>
</dbReference>
<dbReference type="AlphaFoldDB" id="A0A815XIQ0"/>